<feature type="domain" description="GS beta-grasp" evidence="3">
    <location>
        <begin position="85"/>
        <end position="174"/>
    </location>
</feature>
<evidence type="ECO:0000313" key="5">
    <source>
        <dbReference type="EMBL" id="MBO8429137.1"/>
    </source>
</evidence>
<dbReference type="GO" id="GO:0004356">
    <property type="term" value="F:glutamine synthetase activity"/>
    <property type="evidence" value="ECO:0007669"/>
    <property type="project" value="InterPro"/>
</dbReference>
<dbReference type="Gene3D" id="3.30.590.10">
    <property type="entry name" value="Glutamine synthetase/guanido kinase, catalytic domain"/>
    <property type="match status" value="1"/>
</dbReference>
<comment type="caution">
    <text evidence="5">The sequence shown here is derived from an EMBL/GenBank/DDBJ whole genome shotgun (WGS) entry which is preliminary data.</text>
</comment>
<dbReference type="PROSITE" id="PS00181">
    <property type="entry name" value="GLNA_ATP"/>
    <property type="match status" value="1"/>
</dbReference>
<name>A0A9D9DJM7_9BACT</name>
<evidence type="ECO:0000313" key="6">
    <source>
        <dbReference type="Proteomes" id="UP000823635"/>
    </source>
</evidence>
<evidence type="ECO:0000256" key="2">
    <source>
        <dbReference type="RuleBase" id="RU000384"/>
    </source>
</evidence>
<dbReference type="Pfam" id="PF00120">
    <property type="entry name" value="Gln-synt_C"/>
    <property type="match status" value="1"/>
</dbReference>
<dbReference type="InterPro" id="IPR052725">
    <property type="entry name" value="GS_Type-3"/>
</dbReference>
<sequence>MSNVRIRALDEFATHKASRFYEEKRPVSEFFAENVFDMPKMKRYLSPEAYKAVVDAVNYGEKIDREIADQIAYGMKSWAVKMGATHYTHWFHPLTDATAEKHEAFVDPMQGGGVFENFKGSTLIQQEPDASSFPNGGLRNTFEARGYTAWDPGSPAFIIDQTLCIPTVFVAYTGESLDQKTPLLKSIQSIDKAAVAICRMFDKNVNRVNVMLGIEQEYFIVDEAFYRARPDLMICNRTLLGHTAAKDQQLEDHYFGAIPSRVMAFMKDFETEAYKLGVPLKTRHNEVAPNQFEFAPIYGEANISADQNLMMMIIMKKIAKKHRLKVIFHEKPFAGVNGSGKHCNWSLVTNTGVNLLSPGKTPRTNLQFLSFFASVIRGVYEHNHLLMSSVVSLSNMYRLGGNEAPPAVMSIFIGETLTRLVESIEKLTSKNLTSISDKEVKVRSKLHIVNQIPEILPDNTDRNRTSPFAFTGNRFEFRAVGSSCNVASSMFILNGIVAEQLVRFKTLVDKEMAEGLSQDKAMMKIIRQFLVESRDIRFEGNGYSEEWHREASRRGLKAINSVPDAYKELISPESVKMFEEQGILSEREAHARYEVLNETYIKKLQIEARVMGDLTTNHVIPTAISFQNSLVENVKGIKELFPDDYAELCKTQLNMIRKISGYVNQLHLYVHDLVEARKVANVIEDIPRKSEAYYSTVFPYMDKIRTVVDKLEMVIDDELWPLPKYREMLFFR</sequence>
<dbReference type="InterPro" id="IPR027303">
    <property type="entry name" value="Gln_synth_gly_rich_site"/>
</dbReference>
<dbReference type="Gene3D" id="1.20.120.1560">
    <property type="match status" value="1"/>
</dbReference>
<dbReference type="AlphaFoldDB" id="A0A9D9DJM7"/>
<feature type="domain" description="GS catalytic" evidence="4">
    <location>
        <begin position="179"/>
        <end position="619"/>
    </location>
</feature>
<evidence type="ECO:0000259" key="3">
    <source>
        <dbReference type="PROSITE" id="PS51986"/>
    </source>
</evidence>
<dbReference type="EMBL" id="JADINB010000094">
    <property type="protein sequence ID" value="MBO8429137.1"/>
    <property type="molecule type" value="Genomic_DNA"/>
</dbReference>
<accession>A0A9D9DJM7</accession>
<dbReference type="PROSITE" id="PS51986">
    <property type="entry name" value="GS_BETA_GRASP"/>
    <property type="match status" value="1"/>
</dbReference>
<dbReference type="SUPFAM" id="SSF55931">
    <property type="entry name" value="Glutamine synthetase/guanido kinase"/>
    <property type="match status" value="1"/>
</dbReference>
<dbReference type="InterPro" id="IPR008146">
    <property type="entry name" value="Gln_synth_cat_dom"/>
</dbReference>
<gene>
    <name evidence="5" type="ORF">IAC68_04300</name>
</gene>
<organism evidence="5 6">
    <name type="scientific">Candidatus Egerieousia excrementavium</name>
    <dbReference type="NCBI Taxonomy" id="2840778"/>
    <lineage>
        <taxon>Bacteria</taxon>
        <taxon>Pseudomonadati</taxon>
        <taxon>Bacteroidota</taxon>
        <taxon>Bacteroidia</taxon>
        <taxon>Bacteroidales</taxon>
        <taxon>Candidatus Egerieousia</taxon>
    </lineage>
</organism>
<dbReference type="SMART" id="SM01230">
    <property type="entry name" value="Gln-synt_C"/>
    <property type="match status" value="1"/>
</dbReference>
<dbReference type="GO" id="GO:0006542">
    <property type="term" value="P:glutamine biosynthetic process"/>
    <property type="evidence" value="ECO:0007669"/>
    <property type="project" value="InterPro"/>
</dbReference>
<dbReference type="PANTHER" id="PTHR42974:SF1">
    <property type="entry name" value="TYPE-3 GLUTAMINE SYNTHETASE"/>
    <property type="match status" value="1"/>
</dbReference>
<evidence type="ECO:0000259" key="4">
    <source>
        <dbReference type="PROSITE" id="PS51987"/>
    </source>
</evidence>
<comment type="similarity">
    <text evidence="1 2">Belongs to the glutamine synthetase family.</text>
</comment>
<dbReference type="InterPro" id="IPR022147">
    <property type="entry name" value="GSIII_N"/>
</dbReference>
<dbReference type="InterPro" id="IPR040577">
    <property type="entry name" value="Gln-synt_C"/>
</dbReference>
<proteinExistence type="inferred from homology"/>
<dbReference type="Pfam" id="PF18318">
    <property type="entry name" value="Gln-synt_C-ter"/>
    <property type="match status" value="1"/>
</dbReference>
<dbReference type="InterPro" id="IPR008147">
    <property type="entry name" value="Gln_synt_N"/>
</dbReference>
<dbReference type="Proteomes" id="UP000823635">
    <property type="component" value="Unassembled WGS sequence"/>
</dbReference>
<protein>
    <submittedName>
        <fullName evidence="5">Glutamine synthetase III</fullName>
    </submittedName>
</protein>
<reference evidence="5" key="2">
    <citation type="journal article" date="2021" name="PeerJ">
        <title>Extensive microbial diversity within the chicken gut microbiome revealed by metagenomics and culture.</title>
        <authorList>
            <person name="Gilroy R."/>
            <person name="Ravi A."/>
            <person name="Getino M."/>
            <person name="Pursley I."/>
            <person name="Horton D.L."/>
            <person name="Alikhan N.F."/>
            <person name="Baker D."/>
            <person name="Gharbi K."/>
            <person name="Hall N."/>
            <person name="Watson M."/>
            <person name="Adriaenssens E.M."/>
            <person name="Foster-Nyarko E."/>
            <person name="Jarju S."/>
            <person name="Secka A."/>
            <person name="Antonio M."/>
            <person name="Oren A."/>
            <person name="Chaudhuri R.R."/>
            <person name="La Ragione R."/>
            <person name="Hildebrand F."/>
            <person name="Pallen M.J."/>
        </authorList>
    </citation>
    <scope>NUCLEOTIDE SEQUENCE</scope>
    <source>
        <strain evidence="5">15467</strain>
    </source>
</reference>
<reference evidence="5" key="1">
    <citation type="submission" date="2020-10" db="EMBL/GenBank/DDBJ databases">
        <authorList>
            <person name="Gilroy R."/>
        </authorList>
    </citation>
    <scope>NUCLEOTIDE SEQUENCE</scope>
    <source>
        <strain evidence="5">15467</strain>
    </source>
</reference>
<dbReference type="InterPro" id="IPR014746">
    <property type="entry name" value="Gln_synth/guanido_kin_cat_dom"/>
</dbReference>
<dbReference type="PANTHER" id="PTHR42974">
    <property type="entry name" value="GLUTAMINE SYNTHETASE"/>
    <property type="match status" value="1"/>
</dbReference>
<dbReference type="Pfam" id="PF12437">
    <property type="entry name" value="GSIII_N"/>
    <property type="match status" value="1"/>
</dbReference>
<dbReference type="PROSITE" id="PS51987">
    <property type="entry name" value="GS_CATALYTIC"/>
    <property type="match status" value="1"/>
</dbReference>
<evidence type="ECO:0000256" key="1">
    <source>
        <dbReference type="PROSITE-ProRule" id="PRU01330"/>
    </source>
</evidence>